<dbReference type="AlphaFoldDB" id="A0A915INZ9"/>
<proteinExistence type="predicted"/>
<evidence type="ECO:0000313" key="1">
    <source>
        <dbReference type="Proteomes" id="UP000887565"/>
    </source>
</evidence>
<reference evidence="2" key="1">
    <citation type="submission" date="2022-11" db="UniProtKB">
        <authorList>
            <consortium name="WormBaseParasite"/>
        </authorList>
    </citation>
    <scope>IDENTIFICATION</scope>
</reference>
<keyword evidence="1" id="KW-1185">Reference proteome</keyword>
<organism evidence="1 2">
    <name type="scientific">Romanomermis culicivorax</name>
    <name type="common">Nematode worm</name>
    <dbReference type="NCBI Taxonomy" id="13658"/>
    <lineage>
        <taxon>Eukaryota</taxon>
        <taxon>Metazoa</taxon>
        <taxon>Ecdysozoa</taxon>
        <taxon>Nematoda</taxon>
        <taxon>Enoplea</taxon>
        <taxon>Dorylaimia</taxon>
        <taxon>Mermithida</taxon>
        <taxon>Mermithoidea</taxon>
        <taxon>Mermithidae</taxon>
        <taxon>Romanomermis</taxon>
    </lineage>
</organism>
<dbReference type="WBParaSite" id="nRc.2.0.1.t15168-RA">
    <property type="protein sequence ID" value="nRc.2.0.1.t15168-RA"/>
    <property type="gene ID" value="nRc.2.0.1.g15168"/>
</dbReference>
<protein>
    <submittedName>
        <fullName evidence="2">Peptidase A2 domain-containing protein</fullName>
    </submittedName>
</protein>
<dbReference type="Proteomes" id="UP000887565">
    <property type="component" value="Unplaced"/>
</dbReference>
<sequence>MPRSSPPVEIQTIPTAHQSIFTKNTYAFYPNPIFPPLWEQHIHYNAVPAPYVTTPMDSSPASSRSLELPLALPTLPSSSTVSATTLDMCALIQSTSAANMVIPSKEIVSATPIVSPGIIFWNATSHASNDHCHICSSACQINNITPSSKTFICKYASTRAFKIPIKIGAVKAHTLIDTGAQCLVLSSGLVKRAFDNQ</sequence>
<evidence type="ECO:0000313" key="2">
    <source>
        <dbReference type="WBParaSite" id="nRc.2.0.1.t15168-RA"/>
    </source>
</evidence>
<accession>A0A915INZ9</accession>
<name>A0A915INZ9_ROMCU</name>